<evidence type="ECO:0000313" key="2">
    <source>
        <dbReference type="Proteomes" id="UP000295197"/>
    </source>
</evidence>
<proteinExistence type="predicted"/>
<keyword evidence="2" id="KW-1185">Reference proteome</keyword>
<sequence length="162" mass="19325">MAKMFNNIEDLINDMVQCFQEHAMFDILEERDVISILPIEDKAVAQDFLAKTNQILADHFEIYDEDCYGPDSMNDKEENPILFWKDYLNCFFDLQLVDDESVNSKYLGTAFGIYQITGITFRDEANKRLKRRRLNGIRLEYKVKETPMDRNNHWNRTYDKLF</sequence>
<dbReference type="AlphaFoldDB" id="A0A4R3VXF2"/>
<dbReference type="Proteomes" id="UP000295197">
    <property type="component" value="Unassembled WGS sequence"/>
</dbReference>
<evidence type="ECO:0000313" key="1">
    <source>
        <dbReference type="EMBL" id="TCV12868.1"/>
    </source>
</evidence>
<reference evidence="1 2" key="1">
    <citation type="submission" date="2019-03" db="EMBL/GenBank/DDBJ databases">
        <title>Genomic Encyclopedia of Type Strains, Phase IV (KMG-IV): sequencing the most valuable type-strain genomes for metagenomic binning, comparative biology and taxonomic classification.</title>
        <authorList>
            <person name="Goeker M."/>
        </authorList>
    </citation>
    <scope>NUCLEOTIDE SEQUENCE [LARGE SCALE GENOMIC DNA]</scope>
    <source>
        <strain evidence="1 2">DSM 22362</strain>
    </source>
</reference>
<dbReference type="EMBL" id="SMBZ01000022">
    <property type="protein sequence ID" value="TCV12868.1"/>
    <property type="molecule type" value="Genomic_DNA"/>
</dbReference>
<name>A0A4R3VXF2_9SPHI</name>
<comment type="caution">
    <text evidence="1">The sequence shown here is derived from an EMBL/GenBank/DDBJ whole genome shotgun (WGS) entry which is preliminary data.</text>
</comment>
<gene>
    <name evidence="1" type="ORF">EDC17_102237</name>
</gene>
<dbReference type="OrthoDB" id="706708at2"/>
<protein>
    <submittedName>
        <fullName evidence="1">Uncharacterized protein</fullName>
    </submittedName>
</protein>
<accession>A0A4R3VXF2</accession>
<organism evidence="1 2">
    <name type="scientific">Sphingobacterium alimentarium</name>
    <dbReference type="NCBI Taxonomy" id="797292"/>
    <lineage>
        <taxon>Bacteria</taxon>
        <taxon>Pseudomonadati</taxon>
        <taxon>Bacteroidota</taxon>
        <taxon>Sphingobacteriia</taxon>
        <taxon>Sphingobacteriales</taxon>
        <taxon>Sphingobacteriaceae</taxon>
        <taxon>Sphingobacterium</taxon>
    </lineage>
</organism>
<dbReference type="RefSeq" id="WP_132777815.1">
    <property type="nucleotide sequence ID" value="NZ_SMBZ01000022.1"/>
</dbReference>